<dbReference type="GO" id="GO:0005856">
    <property type="term" value="C:cytoskeleton"/>
    <property type="evidence" value="ECO:0007669"/>
    <property type="project" value="TreeGrafter"/>
</dbReference>
<name>A0A9P6MSY4_9FUNG</name>
<dbReference type="SUPFAM" id="SSF57997">
    <property type="entry name" value="Tropomyosin"/>
    <property type="match status" value="1"/>
</dbReference>
<feature type="compositionally biased region" description="Polar residues" evidence="3">
    <location>
        <begin position="1"/>
        <end position="12"/>
    </location>
</feature>
<proteinExistence type="predicted"/>
<feature type="compositionally biased region" description="Polar residues" evidence="3">
    <location>
        <begin position="291"/>
        <end position="306"/>
    </location>
</feature>
<evidence type="ECO:0000313" key="5">
    <source>
        <dbReference type="Proteomes" id="UP000703661"/>
    </source>
</evidence>
<dbReference type="EMBL" id="JAAAID010001163">
    <property type="protein sequence ID" value="KAG0011356.1"/>
    <property type="molecule type" value="Genomic_DNA"/>
</dbReference>
<evidence type="ECO:0000256" key="2">
    <source>
        <dbReference type="SAM" id="Coils"/>
    </source>
</evidence>
<dbReference type="PANTHER" id="PTHR32083">
    <property type="entry name" value="CILIA AND FLAGELLA-ASSOCIATED PROTEIN 58-RELATED"/>
    <property type="match status" value="1"/>
</dbReference>
<feature type="compositionally biased region" description="Low complexity" evidence="3">
    <location>
        <begin position="117"/>
        <end position="130"/>
    </location>
</feature>
<dbReference type="AlphaFoldDB" id="A0A9P6MSY4"/>
<protein>
    <submittedName>
        <fullName evidence="4">Uncharacterized protein</fullName>
    </submittedName>
</protein>
<feature type="compositionally biased region" description="Low complexity" evidence="3">
    <location>
        <begin position="253"/>
        <end position="263"/>
    </location>
</feature>
<feature type="coiled-coil region" evidence="2">
    <location>
        <begin position="415"/>
        <end position="560"/>
    </location>
</feature>
<accession>A0A9P6MSY4</accession>
<evidence type="ECO:0000256" key="1">
    <source>
        <dbReference type="ARBA" id="ARBA00023054"/>
    </source>
</evidence>
<keyword evidence="5" id="KW-1185">Reference proteome</keyword>
<sequence length="935" mass="101480">MAVQSAPSSSGPTLLPHSSHRTALKPPNQVRWPVNLNHLAAISLEDDSDLDRSFSDVSKENIGSVKLLRFLKDSDDESTSAVDPPSRLRRPKSTYASLQTGQQKLLSQRVGIPVARSSSLHGTSGSQSSGGNIGIPKPPQRSRTGPTAVRPTGLRHHQSETVLVGTKHQVASENPEDMEHIFSEANAVAQRLGGATGIRAPGVKSTSSSNPANMLRRPAVSQNTSSSSPTISTPSLAGNQLQARSRTSAPPKTLTSSNSTTSLKRASLQGTAGSRQDPRLTASPRDKDTPSTRIPGSPGSIQTTPSARKLVGLQQSPLSRPMAPNTNADGQIAKSLPPPPPIGSGTAIDPDSNGIIQELKDELEYWKAEVSVCGQERAAAETWRKQISDLERDLGVALESLSTAEAKVIDAKSEREAIDSRMTNYEKTIESLKTELGIERTQNEKALEEATTRQRQRLETLETCNRELEKKLAQAQDEIDQLELQVVPADLQDVHQSLFSTTQELEEVKKRNEKLSADLFEEKAKVAREQEDAGQLLVKLSQLQDTIANHLRDNNALKEIVREHEKCQENAEVVDYQHKKELDRLQASLWQAIWREPIDCLIVLVVSKNEILAHQQSLTQEKDQKARTEQALQEQQYQALQFQQQVQLQQTQLLQQQTEIVNLRAALEVEQKQSSLLQQRLQEEQRLRNTQFGRRVSSDGELNGSFFMVETSNGGMHPGIPMNMTAGGPDAMVGALGGTMSQPIPAVGPNAMSHTAANSLMSSSFQSVRSFDASSPSMLTSQFGMNQMQAAPTAALPPTGNSMISNATSSGGMVGLMGVAGTGDIELKSSMHHRGGSGSFPGIFSAGNMNANRLSTQGESSGGNAGSNAIPTVEELTAQLQHLMKEKERLQAELSKIPISGGGPMTRRKAEMLEEQMDETVQAIGKLRYSIRMRS</sequence>
<evidence type="ECO:0000313" key="4">
    <source>
        <dbReference type="EMBL" id="KAG0011356.1"/>
    </source>
</evidence>
<feature type="region of interest" description="Disordered" evidence="3">
    <location>
        <begin position="197"/>
        <end position="337"/>
    </location>
</feature>
<organism evidence="4 5">
    <name type="scientific">Entomortierella chlamydospora</name>
    <dbReference type="NCBI Taxonomy" id="101097"/>
    <lineage>
        <taxon>Eukaryota</taxon>
        <taxon>Fungi</taxon>
        <taxon>Fungi incertae sedis</taxon>
        <taxon>Mucoromycota</taxon>
        <taxon>Mortierellomycotina</taxon>
        <taxon>Mortierellomycetes</taxon>
        <taxon>Mortierellales</taxon>
        <taxon>Mortierellaceae</taxon>
        <taxon>Entomortierella</taxon>
    </lineage>
</organism>
<feature type="compositionally biased region" description="Polar residues" evidence="3">
    <location>
        <begin position="313"/>
        <end position="329"/>
    </location>
</feature>
<evidence type="ECO:0000256" key="3">
    <source>
        <dbReference type="SAM" id="MobiDB-lite"/>
    </source>
</evidence>
<dbReference type="Proteomes" id="UP000703661">
    <property type="component" value="Unassembled WGS sequence"/>
</dbReference>
<keyword evidence="1 2" id="KW-0175">Coiled coil</keyword>
<feature type="region of interest" description="Disordered" evidence="3">
    <location>
        <begin position="1"/>
        <end position="29"/>
    </location>
</feature>
<feature type="region of interest" description="Disordered" evidence="3">
    <location>
        <begin position="74"/>
        <end position="95"/>
    </location>
</feature>
<feature type="compositionally biased region" description="Polar residues" evidence="3">
    <location>
        <begin position="236"/>
        <end position="250"/>
    </location>
</feature>
<feature type="region of interest" description="Disordered" evidence="3">
    <location>
        <begin position="116"/>
        <end position="159"/>
    </location>
</feature>
<dbReference type="PANTHER" id="PTHR32083:SF0">
    <property type="entry name" value="CILIA AND FLAGELLA-ASSOCIATED PROTEIN 58"/>
    <property type="match status" value="1"/>
</dbReference>
<comment type="caution">
    <text evidence="4">The sequence shown here is derived from an EMBL/GenBank/DDBJ whole genome shotgun (WGS) entry which is preliminary data.</text>
</comment>
<reference evidence="4" key="1">
    <citation type="journal article" date="2020" name="Fungal Divers.">
        <title>Resolving the Mortierellaceae phylogeny through synthesis of multi-gene phylogenetics and phylogenomics.</title>
        <authorList>
            <person name="Vandepol N."/>
            <person name="Liber J."/>
            <person name="Desiro A."/>
            <person name="Na H."/>
            <person name="Kennedy M."/>
            <person name="Barry K."/>
            <person name="Grigoriev I.V."/>
            <person name="Miller A.N."/>
            <person name="O'Donnell K."/>
            <person name="Stajich J.E."/>
            <person name="Bonito G."/>
        </authorList>
    </citation>
    <scope>NUCLEOTIDE SEQUENCE</scope>
    <source>
        <strain evidence="4">NRRL 2769</strain>
    </source>
</reference>
<feature type="compositionally biased region" description="Low complexity" evidence="3">
    <location>
        <begin position="224"/>
        <end position="235"/>
    </location>
</feature>
<feature type="coiled-coil region" evidence="2">
    <location>
        <begin position="618"/>
        <end position="687"/>
    </location>
</feature>
<gene>
    <name evidence="4" type="ORF">BGZ80_000751</name>
</gene>